<dbReference type="AlphaFoldDB" id="A0A5P1EZF1"/>
<proteinExistence type="predicted"/>
<dbReference type="EMBL" id="CM007384">
    <property type="protein sequence ID" value="ONK71488.1"/>
    <property type="molecule type" value="Genomic_DNA"/>
</dbReference>
<accession>A0A5P1EZF1</accession>
<evidence type="ECO:0000256" key="1">
    <source>
        <dbReference type="SAM" id="MobiDB-lite"/>
    </source>
</evidence>
<evidence type="ECO:0000313" key="2">
    <source>
        <dbReference type="EMBL" id="ONK71488.1"/>
    </source>
</evidence>
<evidence type="ECO:0000313" key="3">
    <source>
        <dbReference type="Proteomes" id="UP000243459"/>
    </source>
</evidence>
<name>A0A5P1EZF1_ASPOF</name>
<reference evidence="3" key="1">
    <citation type="journal article" date="2017" name="Nat. Commun.">
        <title>The asparagus genome sheds light on the origin and evolution of a young Y chromosome.</title>
        <authorList>
            <person name="Harkess A."/>
            <person name="Zhou J."/>
            <person name="Xu C."/>
            <person name="Bowers J.E."/>
            <person name="Van der Hulst R."/>
            <person name="Ayyampalayam S."/>
            <person name="Mercati F."/>
            <person name="Riccardi P."/>
            <person name="McKain M.R."/>
            <person name="Kakrana A."/>
            <person name="Tang H."/>
            <person name="Ray J."/>
            <person name="Groenendijk J."/>
            <person name="Arikit S."/>
            <person name="Mathioni S.M."/>
            <person name="Nakano M."/>
            <person name="Shan H."/>
            <person name="Telgmann-Rauber A."/>
            <person name="Kanno A."/>
            <person name="Yue Z."/>
            <person name="Chen H."/>
            <person name="Li W."/>
            <person name="Chen Y."/>
            <person name="Xu X."/>
            <person name="Zhang Y."/>
            <person name="Luo S."/>
            <person name="Chen H."/>
            <person name="Gao J."/>
            <person name="Mao Z."/>
            <person name="Pires J.C."/>
            <person name="Luo M."/>
            <person name="Kudrna D."/>
            <person name="Wing R.A."/>
            <person name="Meyers B.C."/>
            <person name="Yi K."/>
            <person name="Kong H."/>
            <person name="Lavrijsen P."/>
            <person name="Sunseri F."/>
            <person name="Falavigna A."/>
            <person name="Ye Y."/>
            <person name="Leebens-Mack J.H."/>
            <person name="Chen G."/>
        </authorList>
    </citation>
    <scope>NUCLEOTIDE SEQUENCE [LARGE SCALE GENOMIC DNA]</scope>
    <source>
        <strain evidence="3">cv. DH0086</strain>
    </source>
</reference>
<dbReference type="Proteomes" id="UP000243459">
    <property type="component" value="Chromosome 4"/>
</dbReference>
<feature type="region of interest" description="Disordered" evidence="1">
    <location>
        <begin position="1"/>
        <end position="25"/>
    </location>
</feature>
<dbReference type="Gramene" id="ONK71488">
    <property type="protein sequence ID" value="ONK71488"/>
    <property type="gene ID" value="A4U43_C04F9170"/>
</dbReference>
<protein>
    <submittedName>
        <fullName evidence="2">Uncharacterized protein</fullName>
    </submittedName>
</protein>
<sequence>MCQNPSRQSPPIPGHPAPTSGDRDPMAARLLVVGSKARGGEVPQLCLFLLLSDLNV</sequence>
<organism evidence="2 3">
    <name type="scientific">Asparagus officinalis</name>
    <name type="common">Garden asparagus</name>
    <dbReference type="NCBI Taxonomy" id="4686"/>
    <lineage>
        <taxon>Eukaryota</taxon>
        <taxon>Viridiplantae</taxon>
        <taxon>Streptophyta</taxon>
        <taxon>Embryophyta</taxon>
        <taxon>Tracheophyta</taxon>
        <taxon>Spermatophyta</taxon>
        <taxon>Magnoliopsida</taxon>
        <taxon>Liliopsida</taxon>
        <taxon>Asparagales</taxon>
        <taxon>Asparagaceae</taxon>
        <taxon>Asparagoideae</taxon>
        <taxon>Asparagus</taxon>
    </lineage>
</organism>
<gene>
    <name evidence="2" type="ORF">A4U43_C04F9170</name>
</gene>
<keyword evidence="3" id="KW-1185">Reference proteome</keyword>